<evidence type="ECO:0000313" key="3">
    <source>
        <dbReference type="Proteomes" id="UP000467700"/>
    </source>
</evidence>
<protein>
    <submittedName>
        <fullName evidence="2">Uncharacterized protein</fullName>
    </submittedName>
</protein>
<feature type="region of interest" description="Disordered" evidence="1">
    <location>
        <begin position="55"/>
        <end position="119"/>
    </location>
</feature>
<accession>A0A8S0WK75</accession>
<dbReference type="Proteomes" id="UP000467700">
    <property type="component" value="Unassembled WGS sequence"/>
</dbReference>
<sequence length="340" mass="36311">MSNNYQDFNSPNTAGLPGYESGMWLSPQQEAYTPVVSVWPQVTTQYQHLLVLGAQGISPPSTTPTAGPVVGGSKKRGAEEAGFQQTQPQTKLQRKRSTLDSLPRNFQPSGPLPGSTPPNAPLLALQQLPLPTLIYTAPTGAQYYMDIQTPLLTPSSTLLAPPQPGLEFNPGILPGQATVNPAAARAQFPVSYARPASPESGSNDQQDVVACQEHAGQISAQAYAQASLTAGPQQLYATTAHVFFGHTTMAVPQGELQAAALPPMERGGRKKKDGAPGETFTLITTTPPCRTLQASCWQEEGCSEEGWPSCWSRRCLSKCNLAPSCRHRFFRSTSHVRGGA</sequence>
<proteinExistence type="predicted"/>
<reference evidence="2 3" key="1">
    <citation type="submission" date="2020-01" db="EMBL/GenBank/DDBJ databases">
        <authorList>
            <person name="Gupta K D."/>
        </authorList>
    </citation>
    <scope>NUCLEOTIDE SEQUENCE [LARGE SCALE GENOMIC DNA]</scope>
</reference>
<evidence type="ECO:0000256" key="1">
    <source>
        <dbReference type="SAM" id="MobiDB-lite"/>
    </source>
</evidence>
<gene>
    <name evidence="2" type="ORF">AAE3_LOCUS1703</name>
</gene>
<evidence type="ECO:0000313" key="2">
    <source>
        <dbReference type="EMBL" id="CAA7259362.1"/>
    </source>
</evidence>
<feature type="compositionally biased region" description="Pro residues" evidence="1">
    <location>
        <begin position="110"/>
        <end position="119"/>
    </location>
</feature>
<name>A0A8S0WK75_CYCAE</name>
<dbReference type="AlphaFoldDB" id="A0A8S0WK75"/>
<dbReference type="EMBL" id="CACVBS010000024">
    <property type="protein sequence ID" value="CAA7259362.1"/>
    <property type="molecule type" value="Genomic_DNA"/>
</dbReference>
<comment type="caution">
    <text evidence="2">The sequence shown here is derived from an EMBL/GenBank/DDBJ whole genome shotgun (WGS) entry which is preliminary data.</text>
</comment>
<keyword evidence="3" id="KW-1185">Reference proteome</keyword>
<organism evidence="2 3">
    <name type="scientific">Cyclocybe aegerita</name>
    <name type="common">Black poplar mushroom</name>
    <name type="synonym">Agrocybe aegerita</name>
    <dbReference type="NCBI Taxonomy" id="1973307"/>
    <lineage>
        <taxon>Eukaryota</taxon>
        <taxon>Fungi</taxon>
        <taxon>Dikarya</taxon>
        <taxon>Basidiomycota</taxon>
        <taxon>Agaricomycotina</taxon>
        <taxon>Agaricomycetes</taxon>
        <taxon>Agaricomycetidae</taxon>
        <taxon>Agaricales</taxon>
        <taxon>Agaricineae</taxon>
        <taxon>Bolbitiaceae</taxon>
        <taxon>Cyclocybe</taxon>
    </lineage>
</organism>